<keyword evidence="4 6" id="KW-1133">Transmembrane helix</keyword>
<feature type="transmembrane region" description="Helical" evidence="6">
    <location>
        <begin position="20"/>
        <end position="40"/>
    </location>
</feature>
<feature type="transmembrane region" description="Helical" evidence="6">
    <location>
        <begin position="438"/>
        <end position="461"/>
    </location>
</feature>
<dbReference type="Proteomes" id="UP000285575">
    <property type="component" value="Unassembled WGS sequence"/>
</dbReference>
<evidence type="ECO:0000259" key="8">
    <source>
        <dbReference type="Pfam" id="PF12704"/>
    </source>
</evidence>
<evidence type="ECO:0000313" key="9">
    <source>
        <dbReference type="EMBL" id="RVU45306.1"/>
    </source>
</evidence>
<keyword evidence="5 6" id="KW-0472">Membrane</keyword>
<reference evidence="9 10" key="1">
    <citation type="submission" date="2019-01" db="EMBL/GenBank/DDBJ databases">
        <authorList>
            <person name="Chen W.-M."/>
        </authorList>
    </citation>
    <scope>NUCLEOTIDE SEQUENCE [LARGE SCALE GENOMIC DNA]</scope>
    <source>
        <strain evidence="9 10">KYPY4</strain>
    </source>
</reference>
<evidence type="ECO:0000256" key="4">
    <source>
        <dbReference type="ARBA" id="ARBA00022989"/>
    </source>
</evidence>
<gene>
    <name evidence="9" type="ORF">EOE66_14330</name>
</gene>
<feature type="transmembrane region" description="Helical" evidence="6">
    <location>
        <begin position="365"/>
        <end position="385"/>
    </location>
</feature>
<dbReference type="EMBL" id="SACR01000004">
    <property type="protein sequence ID" value="RVU45306.1"/>
    <property type="molecule type" value="Genomic_DNA"/>
</dbReference>
<feature type="transmembrane region" description="Helical" evidence="6">
    <location>
        <begin position="490"/>
        <end position="514"/>
    </location>
</feature>
<feature type="transmembrane region" description="Helical" evidence="6">
    <location>
        <begin position="412"/>
        <end position="432"/>
    </location>
</feature>
<accession>A0A437REW5</accession>
<sequence length="857" mass="88593">MKSLFWLLALREWRHHPWRHGVALLAVALGVALAYSVHLINQSALAEFSAAVRTANGEPDLTLRGAREGFDDSLFDRIATDPDVALASPVLEVDTYAQGPAAAASSASAPALEGLRSSGRIPVRVLGLDLLRAAPLAPALMPKSAEGEDRLVFLDPGAAFPNPSARSATGQPEGGTLKLQAGTRWVPLRVAGTTGAGGTALVVMDLAGAQAAFGQIGRLSRIDVRLQPGVERADWLRRTELPAGVQARAADDTEQRVSNLSRAYRVNLTVLALVALFVGAFLVFSVVSLSVAQRTPAFALLGVLGLTAAERRRWVLAECALLGAAGSVLGLLAGAGLAAAALRFLAGDLGGGYFPGIVPPLQVGVAGTLVFGALGTVSAVLGGWWPARQAEALSPAQALKGLGTPGGSAPPAWPGLALLALGTGAAFLPPLFGLPLAAYVGVAALLLGGVALVPAVVHALLAGVGPARRATLGALPLLALQRARFQRRTATAAVAGVVASLALSVALTVMVASFRDGVTQWLASVLPADLYARSAGSGASAEQAWLPPDFAQRAAAVPGVERVLASRTRALQMAPDRPAVSLIARELASPQDALPLLEAPLPPAVVRPGEVGVFVSEAMVALYGAQAGSRLTLPLAGQQVPVRVRGVWRDYARQFGAVVMAEGDYRRLTKDDRLNDLALWLAPGASPAAVQDALRALLPDPAMLEFASASELRQLSLRIFDRSFAVTYYLQAVAIAIGLIGIAASLSAQVLARRKEFGLLAHLGLTRRQVVGVVAGEAGAWVAAGTLVGLVLGVAVSMVLVFVVNPQSFHWTMELVLPWGRLALLALAVLAAGTATAAFSARRASGRAAVLSVKEDW</sequence>
<evidence type="ECO:0000256" key="5">
    <source>
        <dbReference type="ARBA" id="ARBA00023136"/>
    </source>
</evidence>
<feature type="transmembrane region" description="Helical" evidence="6">
    <location>
        <begin position="822"/>
        <end position="841"/>
    </location>
</feature>
<organism evidence="9 10">
    <name type="scientific">Rubrivivax rivuli</name>
    <dbReference type="NCBI Taxonomy" id="1862385"/>
    <lineage>
        <taxon>Bacteria</taxon>
        <taxon>Pseudomonadati</taxon>
        <taxon>Pseudomonadota</taxon>
        <taxon>Betaproteobacteria</taxon>
        <taxon>Burkholderiales</taxon>
        <taxon>Sphaerotilaceae</taxon>
        <taxon>Rubrivivax</taxon>
    </lineage>
</organism>
<dbReference type="InterPro" id="IPR038766">
    <property type="entry name" value="Membrane_comp_ABC_pdt"/>
</dbReference>
<evidence type="ECO:0000313" key="10">
    <source>
        <dbReference type="Proteomes" id="UP000285575"/>
    </source>
</evidence>
<feature type="domain" description="ABC3 transporter permease C-terminal" evidence="7">
    <location>
        <begin position="732"/>
        <end position="846"/>
    </location>
</feature>
<dbReference type="RefSeq" id="WP_128229405.1">
    <property type="nucleotide sequence ID" value="NZ_SACR01000004.1"/>
</dbReference>
<dbReference type="Pfam" id="PF02687">
    <property type="entry name" value="FtsX"/>
    <property type="match status" value="2"/>
</dbReference>
<keyword evidence="10" id="KW-1185">Reference proteome</keyword>
<evidence type="ECO:0000259" key="7">
    <source>
        <dbReference type="Pfam" id="PF02687"/>
    </source>
</evidence>
<dbReference type="GO" id="GO:0005886">
    <property type="term" value="C:plasma membrane"/>
    <property type="evidence" value="ECO:0007669"/>
    <property type="project" value="UniProtKB-SubCell"/>
</dbReference>
<keyword evidence="3 6" id="KW-0812">Transmembrane</keyword>
<feature type="transmembrane region" description="Helical" evidence="6">
    <location>
        <begin position="266"/>
        <end position="285"/>
    </location>
</feature>
<evidence type="ECO:0000256" key="2">
    <source>
        <dbReference type="ARBA" id="ARBA00022475"/>
    </source>
</evidence>
<feature type="transmembrane region" description="Helical" evidence="6">
    <location>
        <begin position="773"/>
        <end position="802"/>
    </location>
</feature>
<feature type="transmembrane region" description="Helical" evidence="6">
    <location>
        <begin position="321"/>
        <end position="345"/>
    </location>
</feature>
<dbReference type="OrthoDB" id="5291724at2"/>
<feature type="domain" description="ABC3 transporter permease C-terminal" evidence="7">
    <location>
        <begin position="270"/>
        <end position="390"/>
    </location>
</feature>
<evidence type="ECO:0000256" key="1">
    <source>
        <dbReference type="ARBA" id="ARBA00004651"/>
    </source>
</evidence>
<protein>
    <submittedName>
        <fullName evidence="9">ABC transporter permease</fullName>
    </submittedName>
</protein>
<name>A0A437REW5_9BURK</name>
<feature type="domain" description="MacB-like periplasmic core" evidence="8">
    <location>
        <begin position="493"/>
        <end position="697"/>
    </location>
</feature>
<dbReference type="InterPro" id="IPR003838">
    <property type="entry name" value="ABC3_permease_C"/>
</dbReference>
<proteinExistence type="predicted"/>
<dbReference type="AlphaFoldDB" id="A0A437REW5"/>
<comment type="subcellular location">
    <subcellularLocation>
        <location evidence="1">Cell membrane</location>
        <topology evidence="1">Multi-pass membrane protein</topology>
    </subcellularLocation>
</comment>
<dbReference type="Pfam" id="PF12704">
    <property type="entry name" value="MacB_PCD"/>
    <property type="match status" value="1"/>
</dbReference>
<comment type="caution">
    <text evidence="9">The sequence shown here is derived from an EMBL/GenBank/DDBJ whole genome shotgun (WGS) entry which is preliminary data.</text>
</comment>
<evidence type="ECO:0000256" key="6">
    <source>
        <dbReference type="SAM" id="Phobius"/>
    </source>
</evidence>
<keyword evidence="2" id="KW-1003">Cell membrane</keyword>
<dbReference type="PANTHER" id="PTHR30287">
    <property type="entry name" value="MEMBRANE COMPONENT OF PREDICTED ABC SUPERFAMILY METABOLITE UPTAKE TRANSPORTER"/>
    <property type="match status" value="1"/>
</dbReference>
<dbReference type="InterPro" id="IPR025857">
    <property type="entry name" value="MacB_PCD"/>
</dbReference>
<feature type="transmembrane region" description="Helical" evidence="6">
    <location>
        <begin position="728"/>
        <end position="752"/>
    </location>
</feature>
<evidence type="ECO:0000256" key="3">
    <source>
        <dbReference type="ARBA" id="ARBA00022692"/>
    </source>
</evidence>
<dbReference type="PANTHER" id="PTHR30287:SF2">
    <property type="entry name" value="BLL1001 PROTEIN"/>
    <property type="match status" value="1"/>
</dbReference>